<dbReference type="PROSITE" id="PS50045">
    <property type="entry name" value="SIGMA54_INTERACT_4"/>
    <property type="match status" value="1"/>
</dbReference>
<dbReference type="Gene3D" id="1.10.8.60">
    <property type="match status" value="1"/>
</dbReference>
<dbReference type="CDD" id="cd00009">
    <property type="entry name" value="AAA"/>
    <property type="match status" value="1"/>
</dbReference>
<evidence type="ECO:0000256" key="3">
    <source>
        <dbReference type="ARBA" id="ARBA00023015"/>
    </source>
</evidence>
<dbReference type="InterPro" id="IPR002078">
    <property type="entry name" value="Sigma_54_int"/>
</dbReference>
<dbReference type="SUPFAM" id="SSF52540">
    <property type="entry name" value="P-loop containing nucleoside triphosphate hydrolases"/>
    <property type="match status" value="1"/>
</dbReference>
<dbReference type="InterPro" id="IPR003593">
    <property type="entry name" value="AAA+_ATPase"/>
</dbReference>
<keyword evidence="2" id="KW-0067">ATP-binding</keyword>
<dbReference type="InterPro" id="IPR027417">
    <property type="entry name" value="P-loop_NTPase"/>
</dbReference>
<dbReference type="InterPro" id="IPR003018">
    <property type="entry name" value="GAF"/>
</dbReference>
<name>A0A5K7ZRB1_9BACT</name>
<dbReference type="GO" id="GO:0003677">
    <property type="term" value="F:DNA binding"/>
    <property type="evidence" value="ECO:0007669"/>
    <property type="project" value="UniProtKB-KW"/>
</dbReference>
<dbReference type="KEGG" id="dov:DSCO28_15690"/>
<sequence>MDTETLTGFIDRLRSHQRDTLELAALLGDHFSLDNLLELINQTPSQIFDFIDLLLDEKLIKNRSGRVKGAYVFSNKQIPALVIKSMAGDKKQLYISNIIHYFEKYGRDDNQKTAQLVSLILNYKNDLADMRYLKQAADLLMQDRQSDQAIKLYREIIEKLYAKNRDEIETVLFIESVIAYATIAININPPMEIIPIVQEALKLSKALENRRAETILELFLGRLHQRKGLDYEVAAAHYNRGWTLASTMDDKELQQTTSKLYALSLFWRGRITQAIVQYEETIENVEDIDPELADVWTYLILALCYAKAGRIWRGLGLAKAVMARAEAIGYNKAIAFSHSIIAVILLDIEKVKTAKRHVEKTIALGSEIGSNFALLVGMLCKAYIHYKENNFPSAKKLLEKALQHAQDPFSVNYPSPWVLEMLLGFSKAEMPSLKQCSFAAEAKRLAGMQNIYMKGAALRYQAVTLPTDTATLKRKRDLLMKSCELLEESGAAMEMAWTYIALARLHLESKDMDGARRYAEAAYTQLSQIDQRLFPAQLNCLVVQESMESSKDRGVNNLEDSISLLPDFEKYIGRIVTILTEMFGAERTAILVAGETVAPASMRVAAARNFTHEEIEKLRDPSLQIYLLDKVSQKGVVIDSKQNCVSLFAKLEKHDVIVRSLALIPIWIDSRTVGLIYIDNRLFKGIFSAEDEVLLRSISGQISMAIKTCELHEKYGNLHLYLSEEEKKPNDFIPSGHDFPMIIGKSRAMKNVLFGVKKVATTDTAVLIQGETGVGKELIARAIHKLSNRATKTLTIVNISALSEGLITAELFGHEKGAFTGATSAKPGRFELANGGTIFLDEIGELTMEAQVKLLRVLQEGKFERVGSSKPIYSDFRVIAATNKNLIDRVKKGAFRSDLFYRISSFPIEIPPLRERQDDIADLTLYFMKKYAHKNKKKVNRILTNDIAKLHRYSWPGNVRELEHFIERAVIITTGENLALPEIESTFDEKQPAARADSDDGLDLLENVQRRHILKVMKRTNWKIRGKDGAAIILGLKPTTLEFRIKKLNIR</sequence>
<dbReference type="InterPro" id="IPR058031">
    <property type="entry name" value="AAA_lid_NorR"/>
</dbReference>
<gene>
    <name evidence="8" type="ORF">DSCO28_15690</name>
</gene>
<dbReference type="SMART" id="SM00382">
    <property type="entry name" value="AAA"/>
    <property type="match status" value="1"/>
</dbReference>
<dbReference type="InterPro" id="IPR025944">
    <property type="entry name" value="Sigma_54_int_dom_CS"/>
</dbReference>
<dbReference type="AlphaFoldDB" id="A0A5K7ZRB1"/>
<feature type="domain" description="Sigma-54 factor interaction" evidence="7">
    <location>
        <begin position="742"/>
        <end position="971"/>
    </location>
</feature>
<dbReference type="SUPFAM" id="SSF48452">
    <property type="entry name" value="TPR-like"/>
    <property type="match status" value="2"/>
</dbReference>
<dbReference type="Gene3D" id="3.30.450.40">
    <property type="match status" value="1"/>
</dbReference>
<dbReference type="Pfam" id="PF01590">
    <property type="entry name" value="GAF"/>
    <property type="match status" value="1"/>
</dbReference>
<evidence type="ECO:0000256" key="2">
    <source>
        <dbReference type="ARBA" id="ARBA00022840"/>
    </source>
</evidence>
<dbReference type="SUPFAM" id="SSF55781">
    <property type="entry name" value="GAF domain-like"/>
    <property type="match status" value="1"/>
</dbReference>
<keyword evidence="3" id="KW-0805">Transcription regulation</keyword>
<accession>A0A5K7ZRB1</accession>
<proteinExistence type="predicted"/>
<dbReference type="PROSITE" id="PS00688">
    <property type="entry name" value="SIGMA54_INTERACT_3"/>
    <property type="match status" value="1"/>
</dbReference>
<dbReference type="GO" id="GO:0005524">
    <property type="term" value="F:ATP binding"/>
    <property type="evidence" value="ECO:0007669"/>
    <property type="project" value="UniProtKB-KW"/>
</dbReference>
<dbReference type="InterPro" id="IPR029016">
    <property type="entry name" value="GAF-like_dom_sf"/>
</dbReference>
<dbReference type="Gene3D" id="3.40.50.300">
    <property type="entry name" value="P-loop containing nucleotide triphosphate hydrolases"/>
    <property type="match status" value="1"/>
</dbReference>
<dbReference type="RefSeq" id="WP_173179183.1">
    <property type="nucleotide sequence ID" value="NZ_AP021876.1"/>
</dbReference>
<reference evidence="8 9" key="1">
    <citation type="submission" date="2019-11" db="EMBL/GenBank/DDBJ databases">
        <title>Comparative genomics of hydrocarbon-degrading Desulfosarcina strains.</title>
        <authorList>
            <person name="Watanabe M."/>
            <person name="Kojima H."/>
            <person name="Fukui M."/>
        </authorList>
    </citation>
    <scope>NUCLEOTIDE SEQUENCE [LARGE SCALE GENOMIC DNA]</scope>
    <source>
        <strain evidence="8 9">28bB2T</strain>
    </source>
</reference>
<evidence type="ECO:0000256" key="1">
    <source>
        <dbReference type="ARBA" id="ARBA00022741"/>
    </source>
</evidence>
<dbReference type="PROSITE" id="PS00675">
    <property type="entry name" value="SIGMA54_INTERACT_1"/>
    <property type="match status" value="1"/>
</dbReference>
<dbReference type="PANTHER" id="PTHR32071">
    <property type="entry name" value="TRANSCRIPTIONAL REGULATORY PROTEIN"/>
    <property type="match status" value="1"/>
</dbReference>
<evidence type="ECO:0000256" key="4">
    <source>
        <dbReference type="ARBA" id="ARBA00023125"/>
    </source>
</evidence>
<evidence type="ECO:0000256" key="6">
    <source>
        <dbReference type="ARBA" id="ARBA00023163"/>
    </source>
</evidence>
<dbReference type="Gene3D" id="1.10.10.60">
    <property type="entry name" value="Homeodomain-like"/>
    <property type="match status" value="1"/>
</dbReference>
<evidence type="ECO:0000313" key="8">
    <source>
        <dbReference type="EMBL" id="BBO81003.1"/>
    </source>
</evidence>
<dbReference type="FunFam" id="3.40.50.300:FF:000006">
    <property type="entry name" value="DNA-binding transcriptional regulator NtrC"/>
    <property type="match status" value="1"/>
</dbReference>
<evidence type="ECO:0000313" key="9">
    <source>
        <dbReference type="Proteomes" id="UP000425960"/>
    </source>
</evidence>
<dbReference type="InterPro" id="IPR011990">
    <property type="entry name" value="TPR-like_helical_dom_sf"/>
</dbReference>
<dbReference type="PROSITE" id="PS00676">
    <property type="entry name" value="SIGMA54_INTERACT_2"/>
    <property type="match status" value="1"/>
</dbReference>
<keyword evidence="6" id="KW-0804">Transcription</keyword>
<dbReference type="EMBL" id="AP021876">
    <property type="protein sequence ID" value="BBO81003.1"/>
    <property type="molecule type" value="Genomic_DNA"/>
</dbReference>
<dbReference type="PANTHER" id="PTHR32071:SF117">
    <property type="entry name" value="PTS-DEPENDENT DIHYDROXYACETONE KINASE OPERON REGULATORY PROTEIN-RELATED"/>
    <property type="match status" value="1"/>
</dbReference>
<dbReference type="Pfam" id="PF25601">
    <property type="entry name" value="AAA_lid_14"/>
    <property type="match status" value="1"/>
</dbReference>
<keyword evidence="5" id="KW-0010">Activator</keyword>
<evidence type="ECO:0000256" key="5">
    <source>
        <dbReference type="ARBA" id="ARBA00023159"/>
    </source>
</evidence>
<dbReference type="Pfam" id="PF00158">
    <property type="entry name" value="Sigma54_activat"/>
    <property type="match status" value="1"/>
</dbReference>
<dbReference type="Gene3D" id="1.25.40.10">
    <property type="entry name" value="Tetratricopeptide repeat domain"/>
    <property type="match status" value="1"/>
</dbReference>
<dbReference type="InterPro" id="IPR025943">
    <property type="entry name" value="Sigma_54_int_dom_ATP-bd_2"/>
</dbReference>
<organism evidence="8 9">
    <name type="scientific">Desulfosarcina ovata subsp. sediminis</name>
    <dbReference type="NCBI Taxonomy" id="885957"/>
    <lineage>
        <taxon>Bacteria</taxon>
        <taxon>Pseudomonadati</taxon>
        <taxon>Thermodesulfobacteriota</taxon>
        <taxon>Desulfobacteria</taxon>
        <taxon>Desulfobacterales</taxon>
        <taxon>Desulfosarcinaceae</taxon>
        <taxon>Desulfosarcina</taxon>
    </lineage>
</organism>
<protein>
    <recommendedName>
        <fullName evidence="7">Sigma-54 factor interaction domain-containing protein</fullName>
    </recommendedName>
</protein>
<evidence type="ECO:0000259" key="7">
    <source>
        <dbReference type="PROSITE" id="PS50045"/>
    </source>
</evidence>
<dbReference type="InterPro" id="IPR025662">
    <property type="entry name" value="Sigma_54_int_dom_ATP-bd_1"/>
</dbReference>
<keyword evidence="4" id="KW-0238">DNA-binding</keyword>
<dbReference type="Proteomes" id="UP000425960">
    <property type="component" value="Chromosome"/>
</dbReference>
<dbReference type="GO" id="GO:0006355">
    <property type="term" value="P:regulation of DNA-templated transcription"/>
    <property type="evidence" value="ECO:0007669"/>
    <property type="project" value="InterPro"/>
</dbReference>
<dbReference type="SMART" id="SM00065">
    <property type="entry name" value="GAF"/>
    <property type="match status" value="1"/>
</dbReference>
<keyword evidence="1" id="KW-0547">Nucleotide-binding</keyword>